<evidence type="ECO:0000313" key="1">
    <source>
        <dbReference type="EMBL" id="MFK5736956.1"/>
    </source>
</evidence>
<sequence length="91" mass="10117">MLIYISDHLPDPATRLSTNRVGPNTAVNFHGDHYYIKVMDLPSATSFILRGPGDDMHIKSFLYLANTGWLRCGDIRTAPKGIIAPGLYKID</sequence>
<evidence type="ECO:0000313" key="2">
    <source>
        <dbReference type="Proteomes" id="UP001621534"/>
    </source>
</evidence>
<dbReference type="RefSeq" id="WP_405130363.1">
    <property type="nucleotide sequence ID" value="NZ_JAHWXS010000047.1"/>
</dbReference>
<accession>A0ABW8P4B5</accession>
<organism evidence="1 2">
    <name type="scientific">Pseudomonas urmiensis</name>
    <dbReference type="NCBI Taxonomy" id="2745493"/>
    <lineage>
        <taxon>Bacteria</taxon>
        <taxon>Pseudomonadati</taxon>
        <taxon>Pseudomonadota</taxon>
        <taxon>Gammaproteobacteria</taxon>
        <taxon>Pseudomonadales</taxon>
        <taxon>Pseudomonadaceae</taxon>
        <taxon>Pseudomonas</taxon>
    </lineage>
</organism>
<comment type="caution">
    <text evidence="1">The sequence shown here is derived from an EMBL/GenBank/DDBJ whole genome shotgun (WGS) entry which is preliminary data.</text>
</comment>
<keyword evidence="2" id="KW-1185">Reference proteome</keyword>
<name>A0ABW8P4B5_9PSED</name>
<reference evidence="1 2" key="1">
    <citation type="journal article" date="2012" name="Plant Soil">
        <title>Screening of plant growth-promoting traits in arsenic-resistant bacteria isolated from the rhizosphere of soybean plants from Argentinean agricultural soil.</title>
        <authorList>
            <person name="Wevar Oller A.L."/>
            <person name="Talano M.A."/>
            <person name="Agostini E."/>
        </authorList>
    </citation>
    <scope>NUCLEOTIDE SEQUENCE [LARGE SCALE GENOMIC DNA]</scope>
    <source>
        <strain evidence="1 2">AW4</strain>
    </source>
</reference>
<gene>
    <name evidence="1" type="ORF">KW869_25790</name>
</gene>
<dbReference type="Proteomes" id="UP001621534">
    <property type="component" value="Unassembled WGS sequence"/>
</dbReference>
<dbReference type="EMBL" id="JAHWXS010000047">
    <property type="protein sequence ID" value="MFK5736956.1"/>
    <property type="molecule type" value="Genomic_DNA"/>
</dbReference>
<proteinExistence type="predicted"/>
<protein>
    <submittedName>
        <fullName evidence="1">Uncharacterized protein</fullName>
    </submittedName>
</protein>